<evidence type="ECO:0000313" key="3">
    <source>
        <dbReference type="EMBL" id="GAA2148568.1"/>
    </source>
</evidence>
<sequence>MTRTRPFAAALLLALATSGLVATGTSPTVANPAYDVSGTAPRAAARPPLIQGVVVDQLGHAVDDVDVRAIDSNGDPAASALTYASSRVDGPQHGYFYLEVGAVGSYTLRLKKPGYVSATVESVQVSRPRQRLALGELVLTKVLGTKTSASLADGRITADQWGKVRVTVTGGGTSRPAGTVEVRDGRKVVGTGRLRPSDGGKVVVTLKRLAAGSHGLEARFLGSKTLKASSARKVTLTVTKPRRHQRVTAGAR</sequence>
<dbReference type="InterPro" id="IPR032109">
    <property type="entry name" value="Big_3_5"/>
</dbReference>
<dbReference type="RefSeq" id="WP_344152981.1">
    <property type="nucleotide sequence ID" value="NZ_BAAAQR010000008.1"/>
</dbReference>
<dbReference type="InterPro" id="IPR013783">
    <property type="entry name" value="Ig-like_fold"/>
</dbReference>
<protein>
    <recommendedName>
        <fullName evidence="2">Bacterial Ig-like domain-containing protein</fullName>
    </recommendedName>
</protein>
<feature type="chain" id="PRO_5046648857" description="Bacterial Ig-like domain-containing protein" evidence="1">
    <location>
        <begin position="23"/>
        <end position="252"/>
    </location>
</feature>
<keyword evidence="1" id="KW-0732">Signal</keyword>
<organism evidence="3 4">
    <name type="scientific">Nocardioides koreensis</name>
    <dbReference type="NCBI Taxonomy" id="433651"/>
    <lineage>
        <taxon>Bacteria</taxon>
        <taxon>Bacillati</taxon>
        <taxon>Actinomycetota</taxon>
        <taxon>Actinomycetes</taxon>
        <taxon>Propionibacteriales</taxon>
        <taxon>Nocardioidaceae</taxon>
        <taxon>Nocardioides</taxon>
    </lineage>
</organism>
<reference evidence="3 4" key="1">
    <citation type="journal article" date="2019" name="Int. J. Syst. Evol. Microbiol.">
        <title>The Global Catalogue of Microorganisms (GCM) 10K type strain sequencing project: providing services to taxonomists for standard genome sequencing and annotation.</title>
        <authorList>
            <consortium name="The Broad Institute Genomics Platform"/>
            <consortium name="The Broad Institute Genome Sequencing Center for Infectious Disease"/>
            <person name="Wu L."/>
            <person name="Ma J."/>
        </authorList>
    </citation>
    <scope>NUCLEOTIDE SEQUENCE [LARGE SCALE GENOMIC DNA]</scope>
    <source>
        <strain evidence="3 4">JCM 16022</strain>
    </source>
</reference>
<comment type="caution">
    <text evidence="3">The sequence shown here is derived from an EMBL/GenBank/DDBJ whole genome shotgun (WGS) entry which is preliminary data.</text>
</comment>
<dbReference type="Pfam" id="PF16640">
    <property type="entry name" value="Big_3_5"/>
    <property type="match status" value="1"/>
</dbReference>
<dbReference type="Proteomes" id="UP001501771">
    <property type="component" value="Unassembled WGS sequence"/>
</dbReference>
<dbReference type="SUPFAM" id="SSF49464">
    <property type="entry name" value="Carboxypeptidase regulatory domain-like"/>
    <property type="match status" value="1"/>
</dbReference>
<feature type="signal peptide" evidence="1">
    <location>
        <begin position="1"/>
        <end position="22"/>
    </location>
</feature>
<dbReference type="InterPro" id="IPR008969">
    <property type="entry name" value="CarboxyPept-like_regulatory"/>
</dbReference>
<accession>A0ABN2ZX39</accession>
<gene>
    <name evidence="3" type="ORF">GCM10009844_27110</name>
</gene>
<dbReference type="EMBL" id="BAAAQR010000008">
    <property type="protein sequence ID" value="GAA2148568.1"/>
    <property type="molecule type" value="Genomic_DNA"/>
</dbReference>
<dbReference type="Gene3D" id="2.60.40.1120">
    <property type="entry name" value="Carboxypeptidase-like, regulatory domain"/>
    <property type="match status" value="1"/>
</dbReference>
<evidence type="ECO:0000259" key="2">
    <source>
        <dbReference type="Pfam" id="PF16640"/>
    </source>
</evidence>
<proteinExistence type="predicted"/>
<keyword evidence="4" id="KW-1185">Reference proteome</keyword>
<evidence type="ECO:0000313" key="4">
    <source>
        <dbReference type="Proteomes" id="UP001501771"/>
    </source>
</evidence>
<feature type="domain" description="Bacterial Ig-like" evidence="2">
    <location>
        <begin position="156"/>
        <end position="239"/>
    </location>
</feature>
<dbReference type="Gene3D" id="2.60.40.10">
    <property type="entry name" value="Immunoglobulins"/>
    <property type="match status" value="1"/>
</dbReference>
<name>A0ABN2ZX39_9ACTN</name>
<evidence type="ECO:0000256" key="1">
    <source>
        <dbReference type="SAM" id="SignalP"/>
    </source>
</evidence>